<dbReference type="GO" id="GO:0004674">
    <property type="term" value="F:protein serine/threonine kinase activity"/>
    <property type="evidence" value="ECO:0007669"/>
    <property type="project" value="UniProtKB-KW"/>
</dbReference>
<dbReference type="GO" id="GO:0005524">
    <property type="term" value="F:ATP binding"/>
    <property type="evidence" value="ECO:0007669"/>
    <property type="project" value="UniProtKB-KW"/>
</dbReference>
<name>A0A1D3CWG8_9EIME</name>
<dbReference type="SMART" id="SM00220">
    <property type="entry name" value="S_TKc"/>
    <property type="match status" value="1"/>
</dbReference>
<keyword evidence="3" id="KW-0547">Nucleotide-binding</keyword>
<dbReference type="PROSITE" id="PS50011">
    <property type="entry name" value="PROTEIN_KINASE_DOM"/>
    <property type="match status" value="1"/>
</dbReference>
<evidence type="ECO:0000256" key="5">
    <source>
        <dbReference type="ARBA" id="ARBA00022840"/>
    </source>
</evidence>
<keyword evidence="4 8" id="KW-0418">Kinase</keyword>
<keyword evidence="9" id="KW-1185">Reference proteome</keyword>
<dbReference type="Proteomes" id="UP000095192">
    <property type="component" value="Unassembled WGS sequence"/>
</dbReference>
<dbReference type="Pfam" id="PF00069">
    <property type="entry name" value="Pkinase"/>
    <property type="match status" value="1"/>
</dbReference>
<keyword evidence="2" id="KW-0808">Transferase</keyword>
<evidence type="ECO:0000256" key="6">
    <source>
        <dbReference type="SAM" id="MobiDB-lite"/>
    </source>
</evidence>
<dbReference type="PANTHER" id="PTHR24349">
    <property type="entry name" value="SERINE/THREONINE-PROTEIN KINASE"/>
    <property type="match status" value="1"/>
</dbReference>
<keyword evidence="5" id="KW-0067">ATP-binding</keyword>
<evidence type="ECO:0000313" key="8">
    <source>
        <dbReference type="EMBL" id="OEH75546.1"/>
    </source>
</evidence>
<dbReference type="EMBL" id="JROU02001705">
    <property type="protein sequence ID" value="OEH75546.1"/>
    <property type="molecule type" value="Genomic_DNA"/>
</dbReference>
<proteinExistence type="predicted"/>
<feature type="compositionally biased region" description="Polar residues" evidence="6">
    <location>
        <begin position="438"/>
        <end position="454"/>
    </location>
</feature>
<dbReference type="InterPro" id="IPR008271">
    <property type="entry name" value="Ser/Thr_kinase_AS"/>
</dbReference>
<feature type="domain" description="Protein kinase" evidence="7">
    <location>
        <begin position="81"/>
        <end position="650"/>
    </location>
</feature>
<comment type="caution">
    <text evidence="8">The sequence shown here is derived from an EMBL/GenBank/DDBJ whole genome shotgun (WGS) entry which is preliminary data.</text>
</comment>
<dbReference type="SUPFAM" id="SSF56112">
    <property type="entry name" value="Protein kinase-like (PK-like)"/>
    <property type="match status" value="1"/>
</dbReference>
<sequence length="663" mass="73154">MGPTGVPFKGPSMGTPSDLAHQPPWEGPPRPSPPPPPRSEDFPFFSEAAVQQLLRRCSNGTTDRPQMLWRPQRWRLSPRNERDATMAAPSPQALVAKACHPPLCPHIPRLASHGSTHRYLLHALRRLRTACFIAGDVQVHTEWQRVKCEVLLHASLRHPLICPLQGVVIDEDAGLLLLLFPRRHCTLQQWNKRTAAFTLPPEDKQEQQEEQQHACEDPKICGCLPILLYTEEVARILLKQVKTPALVSLSPHFLLPCYPLLMAVSALHALRVVHKDIKPSNILLLRALPPNAACRVWMPPLRRRASRGKESSTAAGPLEDCEGQLFSDAEVEDSSEDEQDCETADSFLFASAPTLAASGDSLLPLRKALLVPDSRPLPRTPHISALHLQLSHFAASASAADSGAATAAAPLVCFSEERQVPLYKALKEGLLEAVAFPPNSSSDTEEATSCSNCSADEDSEHQEDQQEEQQEHGVVTGKRARQRSRRVPRDSPTDEPPPTRVSKDTLQPLASDEEPGTGGYCIDEQEVLLQLTDFNTAVVADDDACTIWDAAGSPHFVPPECLGTGDAAGTDGRARDMWAVGMTLFCMLFGRPPFWGCRGLDLACRLMREDLKTPAWRCISPECTDILRRLLHRDPRERMTVAEALRHPWVTAQSQIQQCGLDA</sequence>
<dbReference type="VEuPathDB" id="ToxoDB:cyc_03880"/>
<protein>
    <submittedName>
        <fullName evidence="8">Atypical mek-related protein kinase (Incomplete catalytic triad)</fullName>
    </submittedName>
</protein>
<dbReference type="PROSITE" id="PS00108">
    <property type="entry name" value="PROTEIN_KINASE_ST"/>
    <property type="match status" value="1"/>
</dbReference>
<dbReference type="InterPro" id="IPR050205">
    <property type="entry name" value="CDPK_Ser/Thr_kinases"/>
</dbReference>
<gene>
    <name evidence="8" type="ORF">cyc_03880</name>
</gene>
<feature type="compositionally biased region" description="Acidic residues" evidence="6">
    <location>
        <begin position="455"/>
        <end position="468"/>
    </location>
</feature>
<evidence type="ECO:0000313" key="9">
    <source>
        <dbReference type="Proteomes" id="UP000095192"/>
    </source>
</evidence>
<dbReference type="InterPro" id="IPR011009">
    <property type="entry name" value="Kinase-like_dom_sf"/>
</dbReference>
<feature type="compositionally biased region" description="Pro residues" evidence="6">
    <location>
        <begin position="25"/>
        <end position="37"/>
    </location>
</feature>
<reference evidence="8 9" key="1">
    <citation type="journal article" date="2016" name="BMC Genomics">
        <title>Comparative genomics reveals Cyclospora cayetanensis possesses coccidia-like metabolism and invasion components but unique surface antigens.</title>
        <authorList>
            <person name="Liu S."/>
            <person name="Wang L."/>
            <person name="Zheng H."/>
            <person name="Xu Z."/>
            <person name="Roellig D.M."/>
            <person name="Li N."/>
            <person name="Frace M.A."/>
            <person name="Tang K."/>
            <person name="Arrowood M.J."/>
            <person name="Moss D.M."/>
            <person name="Zhang L."/>
            <person name="Feng Y."/>
            <person name="Xiao L."/>
        </authorList>
    </citation>
    <scope>NUCLEOTIDE SEQUENCE [LARGE SCALE GENOMIC DNA]</scope>
    <source>
        <strain evidence="8 9">CHN_HEN01</strain>
    </source>
</reference>
<feature type="region of interest" description="Disordered" evidence="6">
    <location>
        <begin position="1"/>
        <end position="42"/>
    </location>
</feature>
<dbReference type="Gene3D" id="1.10.510.10">
    <property type="entry name" value="Transferase(Phosphotransferase) domain 1"/>
    <property type="match status" value="2"/>
</dbReference>
<dbReference type="InterPro" id="IPR000719">
    <property type="entry name" value="Prot_kinase_dom"/>
</dbReference>
<evidence type="ECO:0000256" key="3">
    <source>
        <dbReference type="ARBA" id="ARBA00022741"/>
    </source>
</evidence>
<accession>A0A1D3CWG8</accession>
<evidence type="ECO:0000256" key="1">
    <source>
        <dbReference type="ARBA" id="ARBA00022527"/>
    </source>
</evidence>
<evidence type="ECO:0000256" key="2">
    <source>
        <dbReference type="ARBA" id="ARBA00022679"/>
    </source>
</evidence>
<keyword evidence="1" id="KW-0723">Serine/threonine-protein kinase</keyword>
<evidence type="ECO:0000256" key="4">
    <source>
        <dbReference type="ARBA" id="ARBA00022777"/>
    </source>
</evidence>
<feature type="region of interest" description="Disordered" evidence="6">
    <location>
        <begin position="437"/>
        <end position="518"/>
    </location>
</feature>
<evidence type="ECO:0000259" key="7">
    <source>
        <dbReference type="PROSITE" id="PS50011"/>
    </source>
</evidence>
<dbReference type="AlphaFoldDB" id="A0A1D3CWG8"/>
<dbReference type="InParanoid" id="A0A1D3CWG8"/>
<organism evidence="8 9">
    <name type="scientific">Cyclospora cayetanensis</name>
    <dbReference type="NCBI Taxonomy" id="88456"/>
    <lineage>
        <taxon>Eukaryota</taxon>
        <taxon>Sar</taxon>
        <taxon>Alveolata</taxon>
        <taxon>Apicomplexa</taxon>
        <taxon>Conoidasida</taxon>
        <taxon>Coccidia</taxon>
        <taxon>Eucoccidiorida</taxon>
        <taxon>Eimeriorina</taxon>
        <taxon>Eimeriidae</taxon>
        <taxon>Cyclospora</taxon>
    </lineage>
</organism>